<keyword evidence="3" id="KW-1185">Reference proteome</keyword>
<sequence length="279" mass="32245">MVIRLNKIRLFKNYFNYNIINKITLSALFILFLYLFGEFIDFLKNFAGYKDVSVYDYMIFLFNQYIFLVFFLDLFFLAIIKNFISKNSFSKYLILKFSNRKQLFINNIVAIAITSFLYVLIAVLIVIIQGGFNLRVSNNWTTVSSLSAKITQTEVSGYFKAVSPLVACLLNYLLTSLYILFIGIVFYVSSLYFRKTIIPFVISIGFIVIGVTAYTGSVQSAVKFSLCENAMIYSQVWASTNFLYQIGFKLIFWLITISALIALGLYRVKRVDFKFEGEK</sequence>
<protein>
    <recommendedName>
        <fullName evidence="4">ABC-2 family transporter protein</fullName>
    </recommendedName>
</protein>
<feature type="transmembrane region" description="Helical" evidence="1">
    <location>
        <begin position="200"/>
        <end position="222"/>
    </location>
</feature>
<evidence type="ECO:0008006" key="4">
    <source>
        <dbReference type="Google" id="ProtNLM"/>
    </source>
</evidence>
<dbReference type="RefSeq" id="WP_128213635.1">
    <property type="nucleotide sequence ID" value="NZ_CP025746.1"/>
</dbReference>
<evidence type="ECO:0000313" key="3">
    <source>
        <dbReference type="Proteomes" id="UP000286268"/>
    </source>
</evidence>
<feature type="transmembrane region" description="Helical" evidence="1">
    <location>
        <begin position="20"/>
        <end position="37"/>
    </location>
</feature>
<name>A0A410DVA7_9CLOT</name>
<dbReference type="KEGG" id="cmah:C1I91_15345"/>
<feature type="transmembrane region" description="Helical" evidence="1">
    <location>
        <begin position="104"/>
        <end position="128"/>
    </location>
</feature>
<dbReference type="Proteomes" id="UP000286268">
    <property type="component" value="Chromosome"/>
</dbReference>
<gene>
    <name evidence="2" type="ORF">C1I91_15345</name>
</gene>
<evidence type="ECO:0000313" key="2">
    <source>
        <dbReference type="EMBL" id="QAA32902.1"/>
    </source>
</evidence>
<feature type="transmembrane region" description="Helical" evidence="1">
    <location>
        <begin position="57"/>
        <end position="84"/>
    </location>
</feature>
<proteinExistence type="predicted"/>
<feature type="transmembrane region" description="Helical" evidence="1">
    <location>
        <begin position="169"/>
        <end position="188"/>
    </location>
</feature>
<dbReference type="AlphaFoldDB" id="A0A410DVA7"/>
<feature type="transmembrane region" description="Helical" evidence="1">
    <location>
        <begin position="242"/>
        <end position="266"/>
    </location>
</feature>
<keyword evidence="1" id="KW-0812">Transmembrane</keyword>
<reference evidence="2 3" key="1">
    <citation type="submission" date="2018-01" db="EMBL/GenBank/DDBJ databases">
        <title>Genome Sequencing and Assembly of Anaerobacter polyendosporus strain CT4.</title>
        <authorList>
            <person name="Tachaapaikoon C."/>
            <person name="Sutheeworapong S."/>
            <person name="Jenjaroenpun P."/>
            <person name="Wongsurawat T."/>
            <person name="Nookeaw I."/>
            <person name="Cheawchanlertfa P."/>
            <person name="Kosugi A."/>
            <person name="Cheevadhanarak S."/>
            <person name="Ratanakhanokchai K."/>
        </authorList>
    </citation>
    <scope>NUCLEOTIDE SEQUENCE [LARGE SCALE GENOMIC DNA]</scope>
    <source>
        <strain evidence="2 3">CT4</strain>
    </source>
</reference>
<keyword evidence="1" id="KW-1133">Transmembrane helix</keyword>
<evidence type="ECO:0000256" key="1">
    <source>
        <dbReference type="SAM" id="Phobius"/>
    </source>
</evidence>
<keyword evidence="1" id="KW-0472">Membrane</keyword>
<dbReference type="EMBL" id="CP025746">
    <property type="protein sequence ID" value="QAA32902.1"/>
    <property type="molecule type" value="Genomic_DNA"/>
</dbReference>
<organism evidence="2 3">
    <name type="scientific">Clostridium manihotivorum</name>
    <dbReference type="NCBI Taxonomy" id="2320868"/>
    <lineage>
        <taxon>Bacteria</taxon>
        <taxon>Bacillati</taxon>
        <taxon>Bacillota</taxon>
        <taxon>Clostridia</taxon>
        <taxon>Eubacteriales</taxon>
        <taxon>Clostridiaceae</taxon>
        <taxon>Clostridium</taxon>
    </lineage>
</organism>
<accession>A0A410DVA7</accession>